<accession>A0A365P3M7</accession>
<name>A0A365P3M7_9FLAO</name>
<keyword evidence="2" id="KW-1185">Reference proteome</keyword>
<protein>
    <submittedName>
        <fullName evidence="1">Uncharacterized protein</fullName>
    </submittedName>
</protein>
<organism evidence="1 2">
    <name type="scientific">Flavobacterium tibetense</name>
    <dbReference type="NCBI Taxonomy" id="2233533"/>
    <lineage>
        <taxon>Bacteria</taxon>
        <taxon>Pseudomonadati</taxon>
        <taxon>Bacteroidota</taxon>
        <taxon>Flavobacteriia</taxon>
        <taxon>Flavobacteriales</taxon>
        <taxon>Flavobacteriaceae</taxon>
        <taxon>Flavobacterium</taxon>
    </lineage>
</organism>
<comment type="caution">
    <text evidence="1">The sequence shown here is derived from an EMBL/GenBank/DDBJ whole genome shotgun (WGS) entry which is preliminary data.</text>
</comment>
<reference evidence="1 2" key="1">
    <citation type="submission" date="2018-06" db="EMBL/GenBank/DDBJ databases">
        <title>Flavobacterium tibetense sp. nov., isolated from a wetland YonghuCo on Tibetan Plateau.</title>
        <authorList>
            <person name="Xing P."/>
            <person name="Phurbu D."/>
            <person name="Lu H."/>
        </authorList>
    </citation>
    <scope>NUCLEOTIDE SEQUENCE [LARGE SCALE GENOMIC DNA]</scope>
    <source>
        <strain evidence="1 2">YH5</strain>
    </source>
</reference>
<gene>
    <name evidence="1" type="ORF">DPN68_03135</name>
</gene>
<sequence>MRPIFSDLTYKIVAFQDINEIQSDEIIQWAIEMIELGYRSENLFMLASFEKKSNFYEIENYLKKTLIELNLTPKKDKEAYVSYSYYYVLKISENKNVKENLAELYKYCQKWNYEENIYDFYLLYWAWNDFDYFSHSSYWHEATKENIQSLVIDKAKVWIEDNKSYFR</sequence>
<evidence type="ECO:0000313" key="2">
    <source>
        <dbReference type="Proteomes" id="UP000253319"/>
    </source>
</evidence>
<dbReference type="OrthoDB" id="1361954at2"/>
<dbReference type="Proteomes" id="UP000253319">
    <property type="component" value="Unassembled WGS sequence"/>
</dbReference>
<evidence type="ECO:0000313" key="1">
    <source>
        <dbReference type="EMBL" id="RBA29172.1"/>
    </source>
</evidence>
<proteinExistence type="predicted"/>
<dbReference type="RefSeq" id="WP_113988141.1">
    <property type="nucleotide sequence ID" value="NZ_QLST01000003.1"/>
</dbReference>
<dbReference type="AlphaFoldDB" id="A0A365P3M7"/>
<dbReference type="EMBL" id="QLST01000003">
    <property type="protein sequence ID" value="RBA29172.1"/>
    <property type="molecule type" value="Genomic_DNA"/>
</dbReference>